<reference evidence="10" key="1">
    <citation type="journal article" date="2009" name="Genome Res.">
        <title>Comparative genomic analyses of the human fungal pathogens Coccidioides and their relatives.</title>
        <authorList>
            <person name="Sharpton T.J."/>
            <person name="Stajich J.E."/>
            <person name="Rounsley S.D."/>
            <person name="Gardner M.J."/>
            <person name="Wortman J.R."/>
            <person name="Jordar V.S."/>
            <person name="Maiti R."/>
            <person name="Kodira C.D."/>
            <person name="Neafsey D.E."/>
            <person name="Zeng Q."/>
            <person name="Hung C.-Y."/>
            <person name="McMahan C."/>
            <person name="Muszewska A."/>
            <person name="Grynberg M."/>
            <person name="Mandel M.A."/>
            <person name="Kellner E.M."/>
            <person name="Barker B.M."/>
            <person name="Galgiani J.N."/>
            <person name="Orbach M.J."/>
            <person name="Kirkland T.N."/>
            <person name="Cole G.T."/>
            <person name="Henn M.R."/>
            <person name="Birren B.W."/>
            <person name="Taylor J.W."/>
        </authorList>
    </citation>
    <scope>NUCLEOTIDE SEQUENCE [LARGE SCALE GENOMIC DNA]</scope>
    <source>
        <strain evidence="10">RS</strain>
    </source>
</reference>
<evidence type="ECO:0000313" key="10">
    <source>
        <dbReference type="Proteomes" id="UP000001261"/>
    </source>
</evidence>
<dbReference type="InterPro" id="IPR012984">
    <property type="entry name" value="PROCT"/>
</dbReference>
<dbReference type="GO" id="GO:0008237">
    <property type="term" value="F:metallopeptidase activity"/>
    <property type="evidence" value="ECO:0007669"/>
    <property type="project" value="InterPro"/>
</dbReference>
<dbReference type="EMBL" id="GG704914">
    <property type="protein sequence ID" value="EAS33549.3"/>
    <property type="molecule type" value="Genomic_DNA"/>
</dbReference>
<dbReference type="Gene3D" id="3.90.1570.40">
    <property type="match status" value="1"/>
</dbReference>
<dbReference type="GO" id="GO:0000244">
    <property type="term" value="P:spliceosomal tri-snRNP complex assembly"/>
    <property type="evidence" value="ECO:0007669"/>
    <property type="project" value="TreeGrafter"/>
</dbReference>
<dbReference type="Pfam" id="PF10596">
    <property type="entry name" value="U6-snRNA_bdg"/>
    <property type="match status" value="1"/>
</dbReference>
<dbReference type="InParanoid" id="J3KDS8"/>
<dbReference type="Gene3D" id="1.20.80.40">
    <property type="match status" value="1"/>
</dbReference>
<dbReference type="Pfam" id="PF10598">
    <property type="entry name" value="RRM_4"/>
    <property type="match status" value="1"/>
</dbReference>
<dbReference type="InterPro" id="IPR043173">
    <property type="entry name" value="Prp8_domainIV_fingers"/>
</dbReference>
<evidence type="ECO:0000256" key="7">
    <source>
        <dbReference type="SAM" id="MobiDB-lite"/>
    </source>
</evidence>
<dbReference type="FunCoup" id="J3KDS8">
    <property type="interactions" value="1271"/>
</dbReference>
<dbReference type="InterPro" id="IPR019581">
    <property type="entry name" value="Prp8_U5-snRNA-bd"/>
</dbReference>
<dbReference type="Gene3D" id="3.40.140.10">
    <property type="entry name" value="Cytidine Deaminase, domain 2"/>
    <property type="match status" value="1"/>
</dbReference>
<dbReference type="GeneID" id="4564246"/>
<dbReference type="OrthoDB" id="1931567at2759"/>
<dbReference type="CDD" id="cd08056">
    <property type="entry name" value="MPN_PRP8"/>
    <property type="match status" value="1"/>
</dbReference>
<dbReference type="GO" id="GO:0071013">
    <property type="term" value="C:catalytic step 2 spliceosome"/>
    <property type="evidence" value="ECO:0007669"/>
    <property type="project" value="TreeGrafter"/>
</dbReference>
<feature type="compositionally biased region" description="Pro residues" evidence="7">
    <location>
        <begin position="18"/>
        <end position="34"/>
    </location>
</feature>
<dbReference type="RefSeq" id="XP_001245132.2">
    <property type="nucleotide sequence ID" value="XM_001245131.2"/>
</dbReference>
<keyword evidence="4" id="KW-0694">RNA-binding</keyword>
<dbReference type="KEGG" id="cim:CIMG_04573"/>
<evidence type="ECO:0000256" key="2">
    <source>
        <dbReference type="ARBA" id="ARBA00022664"/>
    </source>
</evidence>
<keyword evidence="6" id="KW-0539">Nucleus</keyword>
<dbReference type="Gene3D" id="3.30.43.40">
    <property type="entry name" value="Pre-mRNA-processing-splicing factor 8, U5-snRNA-binding domain"/>
    <property type="match status" value="1"/>
</dbReference>
<dbReference type="PANTHER" id="PTHR11140">
    <property type="entry name" value="PRE-MRNA SPLICING FACTOR PRP8"/>
    <property type="match status" value="1"/>
</dbReference>
<dbReference type="Pfam" id="PF08083">
    <property type="entry name" value="PROCN"/>
    <property type="match status" value="1"/>
</dbReference>
<evidence type="ECO:0000256" key="6">
    <source>
        <dbReference type="ARBA" id="ARBA00023242"/>
    </source>
</evidence>
<dbReference type="FunFam" id="3.30.43.40:FF:000001">
    <property type="entry name" value="Pre-mRNA-processing-splicing factor 8"/>
    <property type="match status" value="1"/>
</dbReference>
<dbReference type="Pfam" id="PF08082">
    <property type="entry name" value="PRO8NT"/>
    <property type="match status" value="1"/>
</dbReference>
<dbReference type="InterPro" id="IPR021983">
    <property type="entry name" value="PRP8_domainIV"/>
</dbReference>
<dbReference type="FunFam" id="1.20.80.40:FF:000001">
    <property type="entry name" value="Pre-mRNA-processing-splicing factor 8"/>
    <property type="match status" value="1"/>
</dbReference>
<dbReference type="Gene3D" id="3.30.420.230">
    <property type="match status" value="1"/>
</dbReference>
<dbReference type="InterPro" id="IPR000555">
    <property type="entry name" value="JAMM/MPN+_dom"/>
</dbReference>
<organism evidence="9 10">
    <name type="scientific">Coccidioides immitis (strain RS)</name>
    <name type="common">Valley fever fungus</name>
    <dbReference type="NCBI Taxonomy" id="246410"/>
    <lineage>
        <taxon>Eukaryota</taxon>
        <taxon>Fungi</taxon>
        <taxon>Dikarya</taxon>
        <taxon>Ascomycota</taxon>
        <taxon>Pezizomycotina</taxon>
        <taxon>Eurotiomycetes</taxon>
        <taxon>Eurotiomycetidae</taxon>
        <taxon>Onygenales</taxon>
        <taxon>Onygenaceae</taxon>
        <taxon>Coccidioides</taxon>
    </lineage>
</organism>
<dbReference type="VEuPathDB" id="FungiDB:CIMG_04573"/>
<evidence type="ECO:0000256" key="4">
    <source>
        <dbReference type="ARBA" id="ARBA00022884"/>
    </source>
</evidence>
<accession>J3KDS8</accession>
<keyword evidence="2" id="KW-0507">mRNA processing</keyword>
<dbReference type="Pfam" id="PF12134">
    <property type="entry name" value="PRP8_domainIV"/>
    <property type="match status" value="1"/>
</dbReference>
<evidence type="ECO:0000313" key="9">
    <source>
        <dbReference type="EMBL" id="EAS33549.3"/>
    </source>
</evidence>
<dbReference type="GO" id="GO:0030619">
    <property type="term" value="F:U1 snRNA binding"/>
    <property type="evidence" value="ECO:0007669"/>
    <property type="project" value="TreeGrafter"/>
</dbReference>
<dbReference type="InterPro" id="IPR012337">
    <property type="entry name" value="RNaseH-like_sf"/>
</dbReference>
<dbReference type="Pfam" id="PF08084">
    <property type="entry name" value="PROCT"/>
    <property type="match status" value="1"/>
</dbReference>
<dbReference type="GO" id="GO:0000393">
    <property type="term" value="P:spliceosomal conformational changes to generate catalytic conformation"/>
    <property type="evidence" value="ECO:0007669"/>
    <property type="project" value="UniProtKB-ARBA"/>
</dbReference>
<feature type="region of interest" description="Disordered" evidence="7">
    <location>
        <begin position="1"/>
        <end position="35"/>
    </location>
</feature>
<dbReference type="PANTHER" id="PTHR11140:SF0">
    <property type="entry name" value="PRE-MRNA-PROCESSING-SPLICING FACTOR 8"/>
    <property type="match status" value="1"/>
</dbReference>
<dbReference type="Pfam" id="PF10597">
    <property type="entry name" value="U5_2-snRNA_bdg"/>
    <property type="match status" value="1"/>
</dbReference>
<name>J3KDS8_COCIM</name>
<dbReference type="STRING" id="246410.J3KDS8"/>
<dbReference type="OMA" id="ANKWNTS"/>
<evidence type="ECO:0000256" key="1">
    <source>
        <dbReference type="ARBA" id="ARBA00004123"/>
    </source>
</evidence>
<dbReference type="CDD" id="cd13838">
    <property type="entry name" value="RNase_H_like_Prp8_IV"/>
    <property type="match status" value="1"/>
</dbReference>
<dbReference type="Proteomes" id="UP000001261">
    <property type="component" value="Unassembled WGS sequence"/>
</dbReference>
<dbReference type="GO" id="GO:0000974">
    <property type="term" value="C:Prp19 complex"/>
    <property type="evidence" value="ECO:0007669"/>
    <property type="project" value="UniProtKB-ARBA"/>
</dbReference>
<dbReference type="SUPFAM" id="SSF53098">
    <property type="entry name" value="Ribonuclease H-like"/>
    <property type="match status" value="2"/>
</dbReference>
<keyword evidence="10" id="KW-1185">Reference proteome</keyword>
<dbReference type="InterPro" id="IPR042516">
    <property type="entry name" value="Prp8_U5-snRNA-bd_sf"/>
</dbReference>
<dbReference type="InterPro" id="IPR043172">
    <property type="entry name" value="Prp8_domainIV_palm"/>
</dbReference>
<dbReference type="SMART" id="SM00232">
    <property type="entry name" value="JAB_MPN"/>
    <property type="match status" value="1"/>
</dbReference>
<dbReference type="GO" id="GO:0045292">
    <property type="term" value="P:mRNA cis splicing, via spliceosome"/>
    <property type="evidence" value="ECO:0007669"/>
    <property type="project" value="UniProtKB-ARBA"/>
</dbReference>
<dbReference type="GO" id="GO:0097157">
    <property type="term" value="F:pre-mRNA intronic binding"/>
    <property type="evidence" value="ECO:0007669"/>
    <property type="project" value="TreeGrafter"/>
</dbReference>
<dbReference type="InterPro" id="IPR027652">
    <property type="entry name" value="PRP8"/>
</dbReference>
<dbReference type="FunFam" id="3.90.1570.40:FF:000001">
    <property type="entry name" value="Pre-mRNA-processing-splicing factor 8"/>
    <property type="match status" value="1"/>
</dbReference>
<reference evidence="10" key="2">
    <citation type="journal article" date="2010" name="Genome Res.">
        <title>Population genomic sequencing of Coccidioides fungi reveals recent hybridization and transposon control.</title>
        <authorList>
            <person name="Neafsey D.E."/>
            <person name="Barker B.M."/>
            <person name="Sharpton T.J."/>
            <person name="Stajich J.E."/>
            <person name="Park D.J."/>
            <person name="Whiston E."/>
            <person name="Hung C.-Y."/>
            <person name="McMahan C."/>
            <person name="White J."/>
            <person name="Sykes S."/>
            <person name="Heiman D."/>
            <person name="Young S."/>
            <person name="Zeng Q."/>
            <person name="Abouelleil A."/>
            <person name="Aftuck L."/>
            <person name="Bessette D."/>
            <person name="Brown A."/>
            <person name="FitzGerald M."/>
            <person name="Lui A."/>
            <person name="Macdonald J.P."/>
            <person name="Priest M."/>
            <person name="Orbach M.J."/>
            <person name="Galgiani J.N."/>
            <person name="Kirkland T.N."/>
            <person name="Cole G.T."/>
            <person name="Birren B.W."/>
            <person name="Henn M.R."/>
            <person name="Taylor J.W."/>
            <person name="Rounsley S.D."/>
        </authorList>
    </citation>
    <scope>GENOME REANNOTATION</scope>
    <source>
        <strain evidence="10">RS</strain>
    </source>
</reference>
<feature type="compositionally biased region" description="Pro residues" evidence="7">
    <location>
        <begin position="1"/>
        <end position="11"/>
    </location>
</feature>
<dbReference type="GO" id="GO:0030620">
    <property type="term" value="F:U2 snRNA binding"/>
    <property type="evidence" value="ECO:0007669"/>
    <property type="project" value="TreeGrafter"/>
</dbReference>
<keyword evidence="5" id="KW-0508">mRNA splicing</keyword>
<dbReference type="InterPro" id="IPR019580">
    <property type="entry name" value="Prp8_U6-snRNA-bd"/>
</dbReference>
<dbReference type="InterPro" id="IPR012592">
    <property type="entry name" value="PROCN"/>
</dbReference>
<keyword evidence="3" id="KW-0747">Spliceosome</keyword>
<gene>
    <name evidence="9" type="ORF">CIMG_04573</name>
</gene>
<sequence>MASLPPPPPPGWGAGAPPSMPLAPPPPGYRPPADPRVAKFEQKKKEWLRTQRNRFGEKRKAGFVETQKADMPPEHLRKIVKDIGDVSQKKFSTDKRSYLGALKFMPHAVLKLLENMPMPWESAREVKVLYHVNGCLTLVNETPRVIEPVFHAQWATMWVCMRREKSDRRHFKRMRFPPFDDEEPPLSWSENIEDVEPLEPIQMELDESEDGPVYEWFYDHRPLLDTPHVNGPSYKTWNLNLPQMATLYRLSRQLLSDVVDKNYFHMFDLNSFLTAKALNVAIPGGPRFEPLYKDIDPNDEDFGEFNAIDRIIFRAPIRTEYRVAFPYLYNSLPRSVKLSWYSHPQVVYVRTDDPNLPAFYFDPVINPISSRSVAPKNITVSHEDQIFGPGNDEDDFELPGDIEPFLADEELYTSETASAISLWWAPYPFDRRSGKMVRAQDVPLVKQWYLEHCPQGQPVKVRVSYQKLLKTYVLNELHKKKPKAQNKQNLLRALKGTKFFQQTTIDWVEAGLQVCRQGFNMLNLLIHRKNLTYLHLDYNFNLKPVKTLTTKERKKSRFGNAFHLMREILRLTKLIVDAQVQYRLGNIDAFQLADGILYAFNHVGQLTGMYRYKYKLMHQIRSCKDLKHLIYYRFNSGPVGKGPGCGFWAPAWRVWLFFLRGIIPLLERWLGNLLSRQFEGRHSKGVAKTVTKQRVESHFDLELRASVMADLMDMMPEGIKQNKVNTVLQHLSEAWRCWKSNIPWKVPGLPAPIENIILRYVKSKADWWISVAHYNRERIRRGATVDKTVAKKNLGRLTRLWLKAEQERQHNYLKDGPYVSSEEAVAIYTTTVHWLESRKFSPIPFPSVSYKHDTKILILALERLREAYSVKGRLNQSQREELALIEQAYDSPGTTLARIKRFLLTQRAFKEVGIDMNDNYSHINPVYDIEPIEKITDAYLDQYLWYQADQRHLFPSWIKPSDSEVPPLLVYKWAQGINNLSNVWETADGECNVMIETELSKVYEKIDLTLLNRLLRLIMDHNLADYITSKNNVQLNYKDMNHTNSYGLIRGLQFSGFVFQYYGLVIDLLLLGLQRASELAGPPQSPNDFLQFRDRATETRHPIRLYTRYIDKIWVFFRFTADESRDLIQRFLTEQPDPNFENVIGYKNKKCWPRDSRMRLMRHDVNLGRAVFWDLKNRLPRSITTIEWDDTFASVYSRDNPNLLFSMCGFEVRILPKTRNQNEEFSVKDSVWSLTDNSTKERTAYAFLQVTEEDIQKFNNRIRQILMSSGSTTFTKIANKWNTSLIALFTYYREAAVSTVNLLDTIVKCETKIQTRVKIGLNSKMPSRFPPAVFYTPKELGGLGMISGSHILIPASDKRWSKQTDTGVTHYRAGMSHDEETLIPNIFRYIIPWEAEFIDSQRVWMEYSQKRQEANQQNRRLTLEDLEDSWDRGLPRINTLFQKDRSTLSFDKGFRTRTEFKTYQLMKSNPFWWTSQRHDGKLWNLNAYRTDVIQALGGVETILEHTLFKATAFPSWEGLFWERASGFEESMKFKKLTNAQRSGLNQIPNRRFTLWWSPTINRANVYVGFQVQLDLTGIFLHGKIPTLKISLIQIFRAHLWQKIHESVVMDLCQVFDQELEQLGIETVQKETIHPRKSYKMNSSCADILLFATHKWNVTRPSLLFDTKDVIEATTTNKFWLDVQLRYGDYDSHDIERYVRAKYLDYTTDSMSIYPSATGLMIGIDLAYNLYSAYGQYFPGLKALVQQAMAKVMKANPALYVLRERIRKGLQLYASESNQEFLNSQNYSELFSNQIQLFIDDTNVYRVTIHKTFEGNLTTKPINGAIFIFNPRTGQLFLKIIHTSVWAGQKRLGQLAKWKTAEEVAALIRSLPVEEQPKQLIVTRKGLLDPLEVHLLDFPNISIRASELQLPFQAAMKIEKLADMILRATEPQMVLFNLYDEWLKTISSYTAFSRLILILRALHVNIDKTKILLRPDKSVITQEHHIWPTLSDEDWIKLEVQLRDLILNDYGKKNNVNTQSLTSSEVRDIILGMEISAPSLQRQQAAEMEKQQQDQKQLTAVTTKTQNVRGEEIIVTTTSQYEQQSFASKTEWRTRAIATSNLRTRANNIYISSEDIQEDGHFTYIMPKNILKRFIMISDLRVQVAAFLYGRSPPDNAQIKEIITIVMIPQVGNTRDVQLPQQLPKHEYLNDLEPLGIIHTMSGNEPSYMTAMDVTQHSRLMNAHPSWDKKTVTMTVSFTPGSVSLSAWSLTPQGYKWGAENKDTSSDQPQGFSTSFGEKCQLLLSDRIRGYFLVPENNVWNYSFMGSSFSSVEKRPVYVKVDTPLRFYDDQHRPLHFQNFAELEDIWVDRTDNFA</sequence>
<dbReference type="FunFam" id="3.40.140.10:FF:000002">
    <property type="entry name" value="Pre-mRNA-processing-splicing factor 8"/>
    <property type="match status" value="1"/>
</dbReference>
<dbReference type="InterPro" id="IPR012591">
    <property type="entry name" value="PRO8NT"/>
</dbReference>
<dbReference type="GO" id="GO:0030623">
    <property type="term" value="F:U5 snRNA binding"/>
    <property type="evidence" value="ECO:0007669"/>
    <property type="project" value="InterPro"/>
</dbReference>
<evidence type="ECO:0000256" key="3">
    <source>
        <dbReference type="ARBA" id="ARBA00022728"/>
    </source>
</evidence>
<dbReference type="GO" id="GO:0005682">
    <property type="term" value="C:U5 snRNP"/>
    <property type="evidence" value="ECO:0007669"/>
    <property type="project" value="UniProtKB-ARBA"/>
</dbReference>
<feature type="domain" description="JAB1/MPN/MOV34 metalloenzyme" evidence="8">
    <location>
        <begin position="2118"/>
        <end position="2252"/>
    </location>
</feature>
<dbReference type="InterPro" id="IPR019582">
    <property type="entry name" value="RRM_spliceosomal_PrP8"/>
</dbReference>
<protein>
    <submittedName>
        <fullName evidence="9">Pre-mRNA-processing-splicing factor 8</fullName>
    </submittedName>
</protein>
<evidence type="ECO:0000259" key="8">
    <source>
        <dbReference type="SMART" id="SM00232"/>
    </source>
</evidence>
<dbReference type="FunFam" id="3.30.420.230:FF:000001">
    <property type="entry name" value="Pre-mRNA-processing-splicing factor 8"/>
    <property type="match status" value="1"/>
</dbReference>
<comment type="subcellular location">
    <subcellularLocation>
        <location evidence="1">Nucleus</location>
    </subcellularLocation>
</comment>
<proteinExistence type="predicted"/>
<dbReference type="GO" id="GO:0017070">
    <property type="term" value="F:U6 snRNA binding"/>
    <property type="evidence" value="ECO:0007669"/>
    <property type="project" value="InterPro"/>
</dbReference>
<evidence type="ECO:0000256" key="5">
    <source>
        <dbReference type="ARBA" id="ARBA00023187"/>
    </source>
</evidence>